<proteinExistence type="inferred from homology"/>
<dbReference type="InterPro" id="IPR055346">
    <property type="entry name" value="Fe-S_cluster_assembly_SufBD"/>
</dbReference>
<evidence type="ECO:0000256" key="1">
    <source>
        <dbReference type="ARBA" id="ARBA00043967"/>
    </source>
</evidence>
<organism evidence="4 5">
    <name type="scientific">Erysipelothrix rhusiopathiae ATCC 19414</name>
    <dbReference type="NCBI Taxonomy" id="525280"/>
    <lineage>
        <taxon>Bacteria</taxon>
        <taxon>Bacillati</taxon>
        <taxon>Bacillota</taxon>
        <taxon>Erysipelotrichia</taxon>
        <taxon>Erysipelotrichales</taxon>
        <taxon>Erysipelotrichaceae</taxon>
        <taxon>Erysipelothrix</taxon>
    </lineage>
</organism>
<protein>
    <submittedName>
        <fullName evidence="4">FeS assembly protein SufB</fullName>
    </submittedName>
</protein>
<evidence type="ECO:0000259" key="2">
    <source>
        <dbReference type="Pfam" id="PF01458"/>
    </source>
</evidence>
<evidence type="ECO:0000313" key="5">
    <source>
        <dbReference type="Proteomes" id="UP000003028"/>
    </source>
</evidence>
<dbReference type="Proteomes" id="UP000003028">
    <property type="component" value="Unassembled WGS sequence"/>
</dbReference>
<dbReference type="NCBIfam" id="TIGR01980">
    <property type="entry name" value="sufB"/>
    <property type="match status" value="1"/>
</dbReference>
<dbReference type="InterPro" id="IPR037284">
    <property type="entry name" value="SUF_FeS_clus_asmbl_SufBD_sf"/>
</dbReference>
<reference evidence="4" key="1">
    <citation type="submission" date="2011-01" db="EMBL/GenBank/DDBJ databases">
        <authorList>
            <person name="Muzny D."/>
            <person name="Qin X."/>
            <person name="Buhay C."/>
            <person name="Dugan-Rocha S."/>
            <person name="Ding Y."/>
            <person name="Chen G."/>
            <person name="Hawes A."/>
            <person name="Holder M."/>
            <person name="Jhangiani S."/>
            <person name="Johnson A."/>
            <person name="Khan Z."/>
            <person name="Li Z."/>
            <person name="Liu W."/>
            <person name="Liu X."/>
            <person name="Perez L."/>
            <person name="Shen H."/>
            <person name="Wang Q."/>
            <person name="Watt J."/>
            <person name="Xi L."/>
            <person name="Xin Y."/>
            <person name="Zhou J."/>
            <person name="Deng J."/>
            <person name="Jiang H."/>
            <person name="Liu Y."/>
            <person name="Qu J."/>
            <person name="Song X.-Z."/>
            <person name="Zhang L."/>
            <person name="Villasana D."/>
            <person name="Johnson A."/>
            <person name="Liu J."/>
            <person name="Liyanage D."/>
            <person name="Lorensuhewa L."/>
            <person name="Robinson T."/>
            <person name="Song A."/>
            <person name="Song B.-B."/>
            <person name="Dinh H."/>
            <person name="Thornton R."/>
            <person name="Coyle M."/>
            <person name="Francisco L."/>
            <person name="Jackson L."/>
            <person name="Javaid M."/>
            <person name="Korchina V."/>
            <person name="Kovar C."/>
            <person name="Mata R."/>
            <person name="Mathew T."/>
            <person name="Ngo R."/>
            <person name="Nguyen L."/>
            <person name="Nguyen N."/>
            <person name="Okwuonu G."/>
            <person name="Ongeri F."/>
            <person name="Pham C."/>
            <person name="Simmons D."/>
            <person name="Wilczek-Boney K."/>
            <person name="Hale W."/>
            <person name="Jakkamsetti A."/>
            <person name="Pham P."/>
            <person name="Ruth R."/>
            <person name="San Lucas F."/>
            <person name="Warren J."/>
            <person name="Zhang J."/>
            <person name="Zhao Z."/>
            <person name="Zhou C."/>
            <person name="Zhu D."/>
            <person name="Lee S."/>
            <person name="Bess C."/>
            <person name="Blankenburg K."/>
            <person name="Forbes L."/>
            <person name="Fu Q."/>
            <person name="Gubbala S."/>
            <person name="Hirani K."/>
            <person name="Jayaseelan J.C."/>
            <person name="Lara F."/>
            <person name="Munidasa M."/>
            <person name="Palculict T."/>
            <person name="Patil S."/>
            <person name="Pu L.-L."/>
            <person name="Saada N."/>
            <person name="Tang L."/>
            <person name="Weissenberger G."/>
            <person name="Zhu Y."/>
            <person name="Hemphill L."/>
            <person name="Shang Y."/>
            <person name="Youmans B."/>
            <person name="Ayvaz T."/>
            <person name="Ross M."/>
            <person name="Santibanez J."/>
            <person name="Aqrawi P."/>
            <person name="Gross S."/>
            <person name="Joshi V."/>
            <person name="Fowler G."/>
            <person name="Nazareth L."/>
            <person name="Reid J."/>
            <person name="Worley K."/>
            <person name="Petrosino J."/>
            <person name="Highlander S."/>
            <person name="Gibbs R."/>
        </authorList>
    </citation>
    <scope>NUCLEOTIDE SEQUENCE [LARGE SCALE GENOMIC DNA]</scope>
    <source>
        <strain evidence="4">ATCC 19414</strain>
    </source>
</reference>
<evidence type="ECO:0000259" key="3">
    <source>
        <dbReference type="Pfam" id="PF19295"/>
    </source>
</evidence>
<dbReference type="STRING" id="1648.A2I91_06995"/>
<dbReference type="PANTHER" id="PTHR30508">
    <property type="entry name" value="FES CLUSTER ASSEMBLY PROTEIN SUF"/>
    <property type="match status" value="1"/>
</dbReference>
<dbReference type="InterPro" id="IPR045595">
    <property type="entry name" value="SufBD_N"/>
</dbReference>
<dbReference type="InterPro" id="IPR010231">
    <property type="entry name" value="SUF_FeS_clus_asmbl_SufB"/>
</dbReference>
<sequence>MMSEEKMDDRDRLPNEEYQYGFHDDVEGVVAFDKGLSESVVREISRLKNEPEWMLEIRLKAYQSFMDQKMPSWGADLSKVDFDEYIYFLRASDQVERSWDDVPQEIRNTFDRLGIPEAEAKYLSGVATQYDSEVVYASMLQEVESKGVLFFDMDTGLRDYPEIVKQYFGKLVPYNDNKFAALNTSVWSGGSFIYIPKGVTLDKPLQSYFRINAEQMGQFERTMIIVDEGADVHYVEGCTAPIYKKDAMHAAVVEIFVHKNAKCRYTTIQNWSSNVYNLVTKRAQVEAHGMMEWIDGNIGAYITMKYPSCVLIGEYAKGMTISIAVAGANQWQDAGAKMIHKAPNTQSTIISKSVSRNGGTVNYRGIVHHDKNAINAKTKIECDTLILDQLSMSDTMPVNVVDTNASIIEHEARVSKISEEELFYLMSRGLSEEQASETIIMGFLEPFTRELSMEYAVELNQLMKMEMEGSVG</sequence>
<feature type="domain" description="SUF system FeS cluster assembly SufBD N-terminal" evidence="3">
    <location>
        <begin position="134"/>
        <end position="206"/>
    </location>
</feature>
<dbReference type="Pfam" id="PF01458">
    <property type="entry name" value="SUFBD_core"/>
    <property type="match status" value="1"/>
</dbReference>
<keyword evidence="5" id="KW-1185">Reference proteome</keyword>
<evidence type="ECO:0000313" key="4">
    <source>
        <dbReference type="EMBL" id="EFY09290.1"/>
    </source>
</evidence>
<dbReference type="Pfam" id="PF19295">
    <property type="entry name" value="SufBD_N"/>
    <property type="match status" value="1"/>
</dbReference>
<comment type="caution">
    <text evidence="4">The sequence shown here is derived from an EMBL/GenBank/DDBJ whole genome shotgun (WGS) entry which is preliminary data.</text>
</comment>
<dbReference type="SUPFAM" id="SSF101960">
    <property type="entry name" value="Stabilizer of iron transporter SufD"/>
    <property type="match status" value="1"/>
</dbReference>
<comment type="similarity">
    <text evidence="1">Belongs to the iron-sulfur cluster assembly SufBD family.</text>
</comment>
<name>E7FTQ6_ERYRH</name>
<dbReference type="PANTHER" id="PTHR30508:SF1">
    <property type="entry name" value="UPF0051 PROTEIN ABCI8, CHLOROPLASTIC-RELATED"/>
    <property type="match status" value="1"/>
</dbReference>
<dbReference type="EMBL" id="ACLK02000001">
    <property type="protein sequence ID" value="EFY09290.1"/>
    <property type="molecule type" value="Genomic_DNA"/>
</dbReference>
<accession>E7FTQ6</accession>
<dbReference type="InterPro" id="IPR000825">
    <property type="entry name" value="SUF_FeS_clus_asmbl_SufBD_core"/>
</dbReference>
<dbReference type="AlphaFoldDB" id="E7FTQ6"/>
<feature type="domain" description="SUF system FeS cluster assembly SufBD core" evidence="2">
    <location>
        <begin position="209"/>
        <end position="443"/>
    </location>
</feature>
<dbReference type="GO" id="GO:0016226">
    <property type="term" value="P:iron-sulfur cluster assembly"/>
    <property type="evidence" value="ECO:0007669"/>
    <property type="project" value="InterPro"/>
</dbReference>
<gene>
    <name evidence="4" type="primary">sufB</name>
    <name evidence="4" type="ORF">HMPREF0357_10085</name>
</gene>